<dbReference type="Proteomes" id="UP000015101">
    <property type="component" value="Unassembled WGS sequence"/>
</dbReference>
<sequence>MENKDCTVESLTTSQDSLTLDLSLELNNYNGQGGILEVESPFAVACSSKSDRPEQQQPSLVKYCGNRIPRLIKQPNTKSNVPLLSKSLQTEPSTKMIKNNGNNADELLKVIQSWTDDEVMNVLKRRKSLLSHQHPAKTKQCVTQPSTKKNAFFDAQNKVSACKSLPKIQPSRRMSLMKDTKPNFDKLSNSLGAKNTMTRRIIQDSPVKKSSTVNVTYAVEDIFQSVEPTPPPSSSSSASLTGPHANSLLACLDDTLKFENIKGCN</sequence>
<dbReference type="KEGG" id="hro:HELRODRAFT_170091"/>
<reference evidence="1 3" key="2">
    <citation type="journal article" date="2013" name="Nature">
        <title>Insights into bilaterian evolution from three spiralian genomes.</title>
        <authorList>
            <person name="Simakov O."/>
            <person name="Marletaz F."/>
            <person name="Cho S.J."/>
            <person name="Edsinger-Gonzales E."/>
            <person name="Havlak P."/>
            <person name="Hellsten U."/>
            <person name="Kuo D.H."/>
            <person name="Larsson T."/>
            <person name="Lv J."/>
            <person name="Arendt D."/>
            <person name="Savage R."/>
            <person name="Osoegawa K."/>
            <person name="de Jong P."/>
            <person name="Grimwood J."/>
            <person name="Chapman J.A."/>
            <person name="Shapiro H."/>
            <person name="Aerts A."/>
            <person name="Otillar R.P."/>
            <person name="Terry A.Y."/>
            <person name="Boore J.L."/>
            <person name="Grigoriev I.V."/>
            <person name="Lindberg D.R."/>
            <person name="Seaver E.C."/>
            <person name="Weisblat D.A."/>
            <person name="Putnam N.H."/>
            <person name="Rokhsar D.S."/>
        </authorList>
    </citation>
    <scope>NUCLEOTIDE SEQUENCE</scope>
</reference>
<evidence type="ECO:0000313" key="2">
    <source>
        <dbReference type="EnsemblMetazoa" id="HelroP170091"/>
    </source>
</evidence>
<dbReference type="InParanoid" id="T1F2M1"/>
<name>T1F2M1_HELRO</name>
<reference evidence="2" key="3">
    <citation type="submission" date="2015-06" db="UniProtKB">
        <authorList>
            <consortium name="EnsemblMetazoa"/>
        </authorList>
    </citation>
    <scope>IDENTIFICATION</scope>
</reference>
<evidence type="ECO:0000313" key="1">
    <source>
        <dbReference type="EMBL" id="ESO07549.1"/>
    </source>
</evidence>
<dbReference type="EMBL" id="AMQM01003473">
    <property type="status" value="NOT_ANNOTATED_CDS"/>
    <property type="molecule type" value="Genomic_DNA"/>
</dbReference>
<dbReference type="HOGENOM" id="CLU_1050806_0_0_1"/>
<organism evidence="2 3">
    <name type="scientific">Helobdella robusta</name>
    <name type="common">Californian leech</name>
    <dbReference type="NCBI Taxonomy" id="6412"/>
    <lineage>
        <taxon>Eukaryota</taxon>
        <taxon>Metazoa</taxon>
        <taxon>Spiralia</taxon>
        <taxon>Lophotrochozoa</taxon>
        <taxon>Annelida</taxon>
        <taxon>Clitellata</taxon>
        <taxon>Hirudinea</taxon>
        <taxon>Rhynchobdellida</taxon>
        <taxon>Glossiphoniidae</taxon>
        <taxon>Helobdella</taxon>
    </lineage>
</organism>
<gene>
    <name evidence="2" type="primary">20203070</name>
    <name evidence="1" type="ORF">HELRODRAFT_170091</name>
</gene>
<keyword evidence="3" id="KW-1185">Reference proteome</keyword>
<dbReference type="EMBL" id="KB096183">
    <property type="protein sequence ID" value="ESO07549.1"/>
    <property type="molecule type" value="Genomic_DNA"/>
</dbReference>
<dbReference type="CTD" id="20203070"/>
<dbReference type="EnsemblMetazoa" id="HelroT170091">
    <property type="protein sequence ID" value="HelroP170091"/>
    <property type="gene ID" value="HelroG170091"/>
</dbReference>
<protein>
    <submittedName>
        <fullName evidence="1 2">Uncharacterized protein</fullName>
    </submittedName>
</protein>
<dbReference type="GeneID" id="20203070"/>
<proteinExistence type="predicted"/>
<accession>T1F2M1</accession>
<evidence type="ECO:0000313" key="3">
    <source>
        <dbReference type="Proteomes" id="UP000015101"/>
    </source>
</evidence>
<dbReference type="RefSeq" id="XP_009014160.1">
    <property type="nucleotide sequence ID" value="XM_009015912.1"/>
</dbReference>
<reference evidence="3" key="1">
    <citation type="submission" date="2012-12" db="EMBL/GenBank/DDBJ databases">
        <authorList>
            <person name="Hellsten U."/>
            <person name="Grimwood J."/>
            <person name="Chapman J.A."/>
            <person name="Shapiro H."/>
            <person name="Aerts A."/>
            <person name="Otillar R.P."/>
            <person name="Terry A.Y."/>
            <person name="Boore J.L."/>
            <person name="Simakov O."/>
            <person name="Marletaz F."/>
            <person name="Cho S.-J."/>
            <person name="Edsinger-Gonzales E."/>
            <person name="Havlak P."/>
            <person name="Kuo D.-H."/>
            <person name="Larsson T."/>
            <person name="Lv J."/>
            <person name="Arendt D."/>
            <person name="Savage R."/>
            <person name="Osoegawa K."/>
            <person name="de Jong P."/>
            <person name="Lindberg D.R."/>
            <person name="Seaver E.C."/>
            <person name="Weisblat D.A."/>
            <person name="Putnam N.H."/>
            <person name="Grigoriev I.V."/>
            <person name="Rokhsar D.S."/>
        </authorList>
    </citation>
    <scope>NUCLEOTIDE SEQUENCE</scope>
</reference>
<dbReference type="AlphaFoldDB" id="T1F2M1"/>